<protein>
    <submittedName>
        <fullName evidence="2">DUF1917 domain containing protein</fullName>
    </submittedName>
</protein>
<accession>A0A9K3L2A3</accession>
<proteinExistence type="predicted"/>
<reference evidence="2" key="1">
    <citation type="journal article" date="2021" name="Sci. Rep.">
        <title>Diploid genomic architecture of Nitzschia inconspicua, an elite biomass production diatom.</title>
        <authorList>
            <person name="Oliver A."/>
            <person name="Podell S."/>
            <person name="Pinowska A."/>
            <person name="Traller J.C."/>
            <person name="Smith S.R."/>
            <person name="McClure R."/>
            <person name="Beliaev A."/>
            <person name="Bohutskyi P."/>
            <person name="Hill E.A."/>
            <person name="Rabines A."/>
            <person name="Zheng H."/>
            <person name="Allen L.Z."/>
            <person name="Kuo A."/>
            <person name="Grigoriev I.V."/>
            <person name="Allen A.E."/>
            <person name="Hazlebeck D."/>
            <person name="Allen E.E."/>
        </authorList>
    </citation>
    <scope>NUCLEOTIDE SEQUENCE</scope>
    <source>
        <strain evidence="2">Hildebrandi</strain>
    </source>
</reference>
<reference evidence="2" key="2">
    <citation type="submission" date="2021-04" db="EMBL/GenBank/DDBJ databases">
        <authorList>
            <person name="Podell S."/>
        </authorList>
    </citation>
    <scope>NUCLEOTIDE SEQUENCE</scope>
    <source>
        <strain evidence="2">Hildebrandi</strain>
    </source>
</reference>
<feature type="region of interest" description="Disordered" evidence="1">
    <location>
        <begin position="280"/>
        <end position="318"/>
    </location>
</feature>
<keyword evidence="3" id="KW-1185">Reference proteome</keyword>
<dbReference type="EMBL" id="JAGRRH010000016">
    <property type="protein sequence ID" value="KAG7353475.1"/>
    <property type="molecule type" value="Genomic_DNA"/>
</dbReference>
<dbReference type="AlphaFoldDB" id="A0A9K3L2A3"/>
<comment type="caution">
    <text evidence="2">The sequence shown here is derived from an EMBL/GenBank/DDBJ whole genome shotgun (WGS) entry which is preliminary data.</text>
</comment>
<dbReference type="Pfam" id="PF08939">
    <property type="entry name" value="Bles03"/>
    <property type="match status" value="1"/>
</dbReference>
<feature type="region of interest" description="Disordered" evidence="1">
    <location>
        <begin position="355"/>
        <end position="385"/>
    </location>
</feature>
<feature type="compositionally biased region" description="Polar residues" evidence="1">
    <location>
        <begin position="364"/>
        <end position="373"/>
    </location>
</feature>
<dbReference type="OrthoDB" id="67171at2759"/>
<sequence>MTTPPCPREAVVILLDSNETMLEEFCAENDNNDCFLGTTKWDVVRYVAYEIVSSTLSSSIDVVSVILLKTPCTHHHFCPDQILQVVEPNCNQKLVATSAIVDDDGNYDKHDPSNDKRSESLFPNLTEWSGKDPHLLLKQLQNYTVRRNKKRKLQYDEKGTENNHKATTRSVVVIQSGDFVNGLVLGTDTLYRHTEKNQSTVTQPPPCRMLLMTDGKHKAKVDPKHLLVAMDSLKRMKCKLEVLLFRDEADCQDKTCIDSNQSVHDGKLIDGEMMKSSETYHGEATNDVVVDDDDDDDENDSCSSGESDDDDDDDDDDNTIQAQNEALLRNLADKLEGTVLVPRDMQEILDKIARPAGRDAGSDLTGSQETSNGPHHRQVPPGTYDEEAIAPSVIKTQGPRRESSLRPNLGLRIYWNGNDDVPLREWLQRIRPSQHSSGDCAWIQVNNVNQSSPGFYRDSIDDDSTDEEMMTDIDKMPKFAKYEAPLNEITKIIQCGKRVSKASKEKCVEEIMRLAKRDKETVGKWLVYVKPSQADEVWEKIARATALGYLGCSSKIAPTANGQDESTVICVYVQDSTDKREVQRVLKTLYYDLKVTSGLSNFKPDIYTYLNIYTNNPWRLKPTLYSWKDAIAWEL</sequence>
<dbReference type="Proteomes" id="UP000693970">
    <property type="component" value="Unassembled WGS sequence"/>
</dbReference>
<organism evidence="2 3">
    <name type="scientific">Nitzschia inconspicua</name>
    <dbReference type="NCBI Taxonomy" id="303405"/>
    <lineage>
        <taxon>Eukaryota</taxon>
        <taxon>Sar</taxon>
        <taxon>Stramenopiles</taxon>
        <taxon>Ochrophyta</taxon>
        <taxon>Bacillariophyta</taxon>
        <taxon>Bacillariophyceae</taxon>
        <taxon>Bacillariophycidae</taxon>
        <taxon>Bacillariales</taxon>
        <taxon>Bacillariaceae</taxon>
        <taxon>Nitzschia</taxon>
    </lineage>
</organism>
<dbReference type="PANTHER" id="PTHR31977:SF1">
    <property type="entry name" value="UPF0696 PROTEIN C11ORF68"/>
    <property type="match status" value="1"/>
</dbReference>
<name>A0A9K3L2A3_9STRA</name>
<evidence type="ECO:0000256" key="1">
    <source>
        <dbReference type="SAM" id="MobiDB-lite"/>
    </source>
</evidence>
<dbReference type="PANTHER" id="PTHR31977">
    <property type="entry name" value="UPF0696 PROTEIN C11ORF68"/>
    <property type="match status" value="1"/>
</dbReference>
<evidence type="ECO:0000313" key="2">
    <source>
        <dbReference type="EMBL" id="KAG7353475.1"/>
    </source>
</evidence>
<dbReference type="InterPro" id="IPR015034">
    <property type="entry name" value="Bles03"/>
</dbReference>
<feature type="compositionally biased region" description="Acidic residues" evidence="1">
    <location>
        <begin position="289"/>
        <end position="318"/>
    </location>
</feature>
<evidence type="ECO:0000313" key="3">
    <source>
        <dbReference type="Proteomes" id="UP000693970"/>
    </source>
</evidence>
<gene>
    <name evidence="2" type="ORF">IV203_002830</name>
</gene>